<feature type="domain" description="CxC2-like cysteine cluster KDZ transposase-associated" evidence="1">
    <location>
        <begin position="79"/>
        <end position="116"/>
    </location>
</feature>
<proteinExistence type="predicted"/>
<dbReference type="EMBL" id="JARIHO010000014">
    <property type="protein sequence ID" value="KAJ7350848.1"/>
    <property type="molecule type" value="Genomic_DNA"/>
</dbReference>
<dbReference type="Pfam" id="PF18758">
    <property type="entry name" value="KDZ"/>
    <property type="match status" value="1"/>
</dbReference>
<dbReference type="Proteomes" id="UP001218218">
    <property type="component" value="Unassembled WGS sequence"/>
</dbReference>
<gene>
    <name evidence="2" type="ORF">DFH08DRAFT_913786</name>
</gene>
<dbReference type="PANTHER" id="PTHR33096:SF1">
    <property type="entry name" value="CXC1-LIKE CYSTEINE CLUSTER ASSOCIATED WITH KDZ TRANSPOSASES DOMAIN-CONTAINING PROTEIN"/>
    <property type="match status" value="1"/>
</dbReference>
<comment type="caution">
    <text evidence="2">The sequence shown here is derived from an EMBL/GenBank/DDBJ whole genome shotgun (WGS) entry which is preliminary data.</text>
</comment>
<protein>
    <recommendedName>
        <fullName evidence="1">CxC2-like cysteine cluster KDZ transposase-associated domain-containing protein</fullName>
    </recommendedName>
</protein>
<evidence type="ECO:0000259" key="1">
    <source>
        <dbReference type="Pfam" id="PF18803"/>
    </source>
</evidence>
<dbReference type="AlphaFoldDB" id="A0AAD7A6Y5"/>
<dbReference type="Pfam" id="PF18803">
    <property type="entry name" value="CxC2"/>
    <property type="match status" value="2"/>
</dbReference>
<dbReference type="PANTHER" id="PTHR33096">
    <property type="entry name" value="CXC2 DOMAIN-CONTAINING PROTEIN"/>
    <property type="match status" value="1"/>
</dbReference>
<reference evidence="2" key="1">
    <citation type="submission" date="2023-03" db="EMBL/GenBank/DDBJ databases">
        <title>Massive genome expansion in bonnet fungi (Mycena s.s.) driven by repeated elements and novel gene families across ecological guilds.</title>
        <authorList>
            <consortium name="Lawrence Berkeley National Laboratory"/>
            <person name="Harder C.B."/>
            <person name="Miyauchi S."/>
            <person name="Viragh M."/>
            <person name="Kuo A."/>
            <person name="Thoen E."/>
            <person name="Andreopoulos B."/>
            <person name="Lu D."/>
            <person name="Skrede I."/>
            <person name="Drula E."/>
            <person name="Henrissat B."/>
            <person name="Morin E."/>
            <person name="Kohler A."/>
            <person name="Barry K."/>
            <person name="LaButti K."/>
            <person name="Morin E."/>
            <person name="Salamov A."/>
            <person name="Lipzen A."/>
            <person name="Mereny Z."/>
            <person name="Hegedus B."/>
            <person name="Baldrian P."/>
            <person name="Stursova M."/>
            <person name="Weitz H."/>
            <person name="Taylor A."/>
            <person name="Grigoriev I.V."/>
            <person name="Nagy L.G."/>
            <person name="Martin F."/>
            <person name="Kauserud H."/>
        </authorList>
    </citation>
    <scope>NUCLEOTIDE SEQUENCE</scope>
    <source>
        <strain evidence="2">CBHHK002</strain>
    </source>
</reference>
<sequence>MRLLRDIFLMQLLRRDGCGDASSELCPGCGDGQRLLRYRCQECFGGLLLCTECCLDKHVEHPLHVILVWNGIFFAKTLLRDLGLCIQFGHALCEVCGNPQRGYSEFVVLHNNGIHSLLQAGWYPATDERPQTAATFLVLDKFHVNMLQAKMTAYDFYTILEHLTDNAGIKLPNRYQIFLWMARQWCHLLMLKRAGRGHDPSGIWGTHPGELAVDCPVCPNPKINLPKSWENAPPEDRFLYILFIALDACFRLKRHMISSKIKDPGLGTGWAYVTENPPYRHYLLTVTEQKEMSTCSGLAALDYANTKFSQGYSTAGMGMGVCARHEFVEANGIGNLQKRERFANMDYIFGSILRHKDPRIHKIISYNIVCQWWKYLMEHMQKLPPLVCISMIMRLFRFVIPKMHIHAHTLDCQVKFSLNLVPESGQTNREGIERPWASIGAIASSTRVSGPGARHNALDDHWSFWNWLKTIAALFPPSWRLSTICRHILPYPSIALCNLALSPRDAALLPASTSNPVTTQLST</sequence>
<feature type="domain" description="CxC2-like cysteine cluster KDZ transposase-associated" evidence="1">
    <location>
        <begin position="117"/>
        <end position="168"/>
    </location>
</feature>
<evidence type="ECO:0000313" key="2">
    <source>
        <dbReference type="EMBL" id="KAJ7350848.1"/>
    </source>
</evidence>
<dbReference type="InterPro" id="IPR040521">
    <property type="entry name" value="KDZ"/>
</dbReference>
<keyword evidence="3" id="KW-1185">Reference proteome</keyword>
<organism evidence="2 3">
    <name type="scientific">Mycena albidolilacea</name>
    <dbReference type="NCBI Taxonomy" id="1033008"/>
    <lineage>
        <taxon>Eukaryota</taxon>
        <taxon>Fungi</taxon>
        <taxon>Dikarya</taxon>
        <taxon>Basidiomycota</taxon>
        <taxon>Agaricomycotina</taxon>
        <taxon>Agaricomycetes</taxon>
        <taxon>Agaricomycetidae</taxon>
        <taxon>Agaricales</taxon>
        <taxon>Marasmiineae</taxon>
        <taxon>Mycenaceae</taxon>
        <taxon>Mycena</taxon>
    </lineage>
</organism>
<dbReference type="InterPro" id="IPR041457">
    <property type="entry name" value="CxC2_KDZ-assoc"/>
</dbReference>
<accession>A0AAD7A6Y5</accession>
<evidence type="ECO:0000313" key="3">
    <source>
        <dbReference type="Proteomes" id="UP001218218"/>
    </source>
</evidence>
<name>A0AAD7A6Y5_9AGAR</name>